<keyword evidence="2" id="KW-1185">Reference proteome</keyword>
<evidence type="ECO:0000313" key="2">
    <source>
        <dbReference type="Proteomes" id="UP001054945"/>
    </source>
</evidence>
<proteinExistence type="predicted"/>
<protein>
    <submittedName>
        <fullName evidence="1">Uncharacterized protein</fullName>
    </submittedName>
</protein>
<comment type="caution">
    <text evidence="1">The sequence shown here is derived from an EMBL/GenBank/DDBJ whole genome shotgun (WGS) entry which is preliminary data.</text>
</comment>
<gene>
    <name evidence="1" type="ORF">CEXT_474571</name>
</gene>
<reference evidence="1 2" key="1">
    <citation type="submission" date="2021-06" db="EMBL/GenBank/DDBJ databases">
        <title>Caerostris extrusa draft genome.</title>
        <authorList>
            <person name="Kono N."/>
            <person name="Arakawa K."/>
        </authorList>
    </citation>
    <scope>NUCLEOTIDE SEQUENCE [LARGE SCALE GENOMIC DNA]</scope>
</reference>
<dbReference type="Proteomes" id="UP001054945">
    <property type="component" value="Unassembled WGS sequence"/>
</dbReference>
<sequence>MQTSWAPELQWLTGLSNSTKSGQEEIYPLAINIPATSETETPANKSHKPGRFHRLCRMIKGHSGLPSLEIFAFLSSEQ</sequence>
<evidence type="ECO:0000313" key="1">
    <source>
        <dbReference type="EMBL" id="GIY19030.1"/>
    </source>
</evidence>
<accession>A0AAV4RC26</accession>
<name>A0AAV4RC26_CAEEX</name>
<dbReference type="EMBL" id="BPLR01007707">
    <property type="protein sequence ID" value="GIY19030.1"/>
    <property type="molecule type" value="Genomic_DNA"/>
</dbReference>
<organism evidence="1 2">
    <name type="scientific">Caerostris extrusa</name>
    <name type="common">Bark spider</name>
    <name type="synonym">Caerostris bankana</name>
    <dbReference type="NCBI Taxonomy" id="172846"/>
    <lineage>
        <taxon>Eukaryota</taxon>
        <taxon>Metazoa</taxon>
        <taxon>Ecdysozoa</taxon>
        <taxon>Arthropoda</taxon>
        <taxon>Chelicerata</taxon>
        <taxon>Arachnida</taxon>
        <taxon>Araneae</taxon>
        <taxon>Araneomorphae</taxon>
        <taxon>Entelegynae</taxon>
        <taxon>Araneoidea</taxon>
        <taxon>Araneidae</taxon>
        <taxon>Caerostris</taxon>
    </lineage>
</organism>
<dbReference type="AlphaFoldDB" id="A0AAV4RC26"/>